<dbReference type="KEGG" id="acy:Anacy_4445"/>
<dbReference type="HOGENOM" id="CLU_3401838_0_0_3"/>
<proteinExistence type="predicted"/>
<sequence length="30" mass="3451">MTIALYMDEHIRTKASESEDLANLVLYLPL</sequence>
<gene>
    <name evidence="1" type="ordered locus">Anacy_4445</name>
</gene>
<evidence type="ECO:0000313" key="1">
    <source>
        <dbReference type="EMBL" id="AFZ59803.1"/>
    </source>
</evidence>
<evidence type="ECO:0000313" key="2">
    <source>
        <dbReference type="Proteomes" id="UP000010474"/>
    </source>
</evidence>
<dbReference type="EMBL" id="CP003659">
    <property type="protein sequence ID" value="AFZ59803.1"/>
    <property type="molecule type" value="Genomic_DNA"/>
</dbReference>
<dbReference type="AlphaFoldDB" id="K9ZKP2"/>
<organism evidence="1 2">
    <name type="scientific">Anabaena cylindrica (strain ATCC 27899 / PCC 7122)</name>
    <dbReference type="NCBI Taxonomy" id="272123"/>
    <lineage>
        <taxon>Bacteria</taxon>
        <taxon>Bacillati</taxon>
        <taxon>Cyanobacteriota</taxon>
        <taxon>Cyanophyceae</taxon>
        <taxon>Nostocales</taxon>
        <taxon>Nostocaceae</taxon>
        <taxon>Anabaena</taxon>
    </lineage>
</organism>
<keyword evidence="2" id="KW-1185">Reference proteome</keyword>
<name>K9ZKP2_ANACC</name>
<dbReference type="Proteomes" id="UP000010474">
    <property type="component" value="Chromosome"/>
</dbReference>
<protein>
    <submittedName>
        <fullName evidence="1">Uncharacterized protein</fullName>
    </submittedName>
</protein>
<dbReference type="STRING" id="272123.Anacy_4445"/>
<accession>K9ZKP2</accession>
<reference evidence="2" key="1">
    <citation type="journal article" date="2013" name="Proc. Natl. Acad. Sci. U.S.A.">
        <title>Improving the coverage of the cyanobacterial phylum using diversity-driven genome sequencing.</title>
        <authorList>
            <person name="Shih P.M."/>
            <person name="Wu D."/>
            <person name="Latifi A."/>
            <person name="Axen S.D."/>
            <person name="Fewer D.P."/>
            <person name="Talla E."/>
            <person name="Calteau A."/>
            <person name="Cai F."/>
            <person name="Tandeau de Marsac N."/>
            <person name="Rippka R."/>
            <person name="Herdman M."/>
            <person name="Sivonen K."/>
            <person name="Coursin T."/>
            <person name="Laurent T."/>
            <person name="Goodwin L."/>
            <person name="Nolan M."/>
            <person name="Davenport K.W."/>
            <person name="Han C.S."/>
            <person name="Rubin E.M."/>
            <person name="Eisen J.A."/>
            <person name="Woyke T."/>
            <person name="Gugger M."/>
            <person name="Kerfeld C.A."/>
        </authorList>
    </citation>
    <scope>NUCLEOTIDE SEQUENCE [LARGE SCALE GENOMIC DNA]</scope>
    <source>
        <strain evidence="2">ATCC 27899 / PCC 7122</strain>
    </source>
</reference>